<proteinExistence type="inferred from homology"/>
<gene>
    <name evidence="5" type="ORF">HNQ44_002674</name>
</gene>
<evidence type="ECO:0000259" key="4">
    <source>
        <dbReference type="Pfam" id="PF13407"/>
    </source>
</evidence>
<evidence type="ECO:0000313" key="6">
    <source>
        <dbReference type="Proteomes" id="UP000525923"/>
    </source>
</evidence>
<comment type="subcellular location">
    <subcellularLocation>
        <location evidence="1">Cell envelope</location>
    </subcellularLocation>
</comment>
<evidence type="ECO:0000313" key="5">
    <source>
        <dbReference type="EMBL" id="MBB5181209.1"/>
    </source>
</evidence>
<accession>A0A7W8FT46</accession>
<keyword evidence="3" id="KW-0732">Signal</keyword>
<protein>
    <submittedName>
        <fullName evidence="5">Ribose transport system substrate-binding protein</fullName>
    </submittedName>
</protein>
<evidence type="ECO:0000256" key="1">
    <source>
        <dbReference type="ARBA" id="ARBA00004196"/>
    </source>
</evidence>
<dbReference type="OrthoDB" id="6196975at2"/>
<dbReference type="RefSeq" id="WP_135502849.1">
    <property type="nucleotide sequence ID" value="NZ_JACHHE010000007.1"/>
</dbReference>
<feature type="domain" description="Periplasmic binding protein" evidence="4">
    <location>
        <begin position="49"/>
        <end position="299"/>
    </location>
</feature>
<dbReference type="PANTHER" id="PTHR46847:SF1">
    <property type="entry name" value="D-ALLOSE-BINDING PERIPLASMIC PROTEIN-RELATED"/>
    <property type="match status" value="1"/>
</dbReference>
<evidence type="ECO:0000256" key="2">
    <source>
        <dbReference type="ARBA" id="ARBA00007639"/>
    </source>
</evidence>
<comment type="similarity">
    <text evidence="2">Belongs to the bacterial solute-binding protein 2 family.</text>
</comment>
<dbReference type="InterPro" id="IPR025997">
    <property type="entry name" value="SBP_2_dom"/>
</dbReference>
<dbReference type="SUPFAM" id="SSF53822">
    <property type="entry name" value="Periplasmic binding protein-like I"/>
    <property type="match status" value="1"/>
</dbReference>
<keyword evidence="6" id="KW-1185">Reference proteome</keyword>
<dbReference type="GO" id="GO:0030246">
    <property type="term" value="F:carbohydrate binding"/>
    <property type="evidence" value="ECO:0007669"/>
    <property type="project" value="UniProtKB-ARBA"/>
</dbReference>
<comment type="caution">
    <text evidence="5">The sequence shown here is derived from an EMBL/GenBank/DDBJ whole genome shotgun (WGS) entry which is preliminary data.</text>
</comment>
<dbReference type="Pfam" id="PF13407">
    <property type="entry name" value="Peripla_BP_4"/>
    <property type="match status" value="1"/>
</dbReference>
<dbReference type="PANTHER" id="PTHR46847">
    <property type="entry name" value="D-ALLOSE-BINDING PERIPLASMIC PROTEIN-RELATED"/>
    <property type="match status" value="1"/>
</dbReference>
<reference evidence="5 6" key="1">
    <citation type="submission" date="2020-08" db="EMBL/GenBank/DDBJ databases">
        <title>Genomic Encyclopedia of Type Strains, Phase IV (KMG-IV): sequencing the most valuable type-strain genomes for metagenomic binning, comparative biology and taxonomic classification.</title>
        <authorList>
            <person name="Goeker M."/>
        </authorList>
    </citation>
    <scope>NUCLEOTIDE SEQUENCE [LARGE SCALE GENOMIC DNA]</scope>
    <source>
        <strain evidence="5 6">DSM 15895</strain>
    </source>
</reference>
<dbReference type="AlphaFoldDB" id="A0A7W8FT46"/>
<dbReference type="GO" id="GO:0030313">
    <property type="term" value="C:cell envelope"/>
    <property type="evidence" value="ECO:0007669"/>
    <property type="project" value="UniProtKB-SubCell"/>
</dbReference>
<dbReference type="InterPro" id="IPR028082">
    <property type="entry name" value="Peripla_BP_I"/>
</dbReference>
<dbReference type="EMBL" id="JACHHE010000007">
    <property type="protein sequence ID" value="MBB5181209.1"/>
    <property type="molecule type" value="Genomic_DNA"/>
</dbReference>
<evidence type="ECO:0000256" key="3">
    <source>
        <dbReference type="ARBA" id="ARBA00022729"/>
    </source>
</evidence>
<dbReference type="Proteomes" id="UP000525923">
    <property type="component" value="Unassembled WGS sequence"/>
</dbReference>
<organism evidence="5 6">
    <name type="scientific">Planococcus koreensis</name>
    <dbReference type="NCBI Taxonomy" id="112331"/>
    <lineage>
        <taxon>Bacteria</taxon>
        <taxon>Bacillati</taxon>
        <taxon>Bacillota</taxon>
        <taxon>Bacilli</taxon>
        <taxon>Bacillales</taxon>
        <taxon>Caryophanaceae</taxon>
        <taxon>Planococcus</taxon>
    </lineage>
</organism>
<sequence>MRKKVIIVLLSLSAIFLVFTIASAEKVFRPSTELPKSVSTTNGSPRLVLITQELETSFWDEVAAGAKNMALEEGAQLEVWGSYGTNSDEFLKKLELAIHSKMDGIIVQGLDTEAFNELTKVKAAFYGIPIITVANDVPKQESLRKTYVGSDQFDAGNLLAKELLIDMEHQGEIIILSDEDSQYYQQQRIAGMMDVFKAYPAVTVTNSQTSSSKEQVVAAAQDFLNKSPDAKGIVAVNANHLAAMLQEISRRTQVEPYHIYSFDDGPDALALLEQGEVDALIRQSPEEMGKKSVELMIDWIASESEPLDTEGYITDIELVKRVDGS</sequence>
<dbReference type="Gene3D" id="3.40.50.2300">
    <property type="match status" value="2"/>
</dbReference>
<name>A0A7W8FT46_9BACL</name>